<reference evidence="2" key="1">
    <citation type="submission" date="2018-05" db="EMBL/GenBank/DDBJ databases">
        <authorList>
            <person name="Lanie J.A."/>
            <person name="Ng W.-L."/>
            <person name="Kazmierczak K.M."/>
            <person name="Andrzejewski T.M."/>
            <person name="Davidsen T.M."/>
            <person name="Wayne K.J."/>
            <person name="Tettelin H."/>
            <person name="Glass J.I."/>
            <person name="Rusch D."/>
            <person name="Podicherti R."/>
            <person name="Tsui H.-C.T."/>
            <person name="Winkler M.E."/>
        </authorList>
    </citation>
    <scope>NUCLEOTIDE SEQUENCE</scope>
</reference>
<evidence type="ECO:0000313" key="2">
    <source>
        <dbReference type="EMBL" id="SVE42183.1"/>
    </source>
</evidence>
<dbReference type="InterPro" id="IPR008927">
    <property type="entry name" value="6-PGluconate_DH-like_C_sf"/>
</dbReference>
<feature type="non-terminal residue" evidence="2">
    <location>
        <position position="1"/>
    </location>
</feature>
<accession>A0A383DCX4</accession>
<sequence length="191" mass="21720">FLAVTPKVGEKILPKLNFKSNQKIISFISTINLAWLKKIVKKKVKIIRALPLPPISLRKGPVPIFPPNKEAKIFFNHLGIAVEISNEKLFTNFWCMTAMMAPYYEILNTLSKWLSSKGLKKIDTQKYITSLFFAMSEDAVVNSKKDLKILIKNSQTPGGLNEKALNELRKLGFYKLLNKTANSVLKRLKKV</sequence>
<dbReference type="AlphaFoldDB" id="A0A383DCX4"/>
<feature type="domain" description="Pyrroline-5-carboxylate reductase dimerisation" evidence="1">
    <location>
        <begin position="99"/>
        <end position="189"/>
    </location>
</feature>
<gene>
    <name evidence="2" type="ORF">METZ01_LOCUS495037</name>
</gene>
<dbReference type="SUPFAM" id="SSF48179">
    <property type="entry name" value="6-phosphogluconate dehydrogenase C-terminal domain-like"/>
    <property type="match status" value="1"/>
</dbReference>
<dbReference type="Pfam" id="PF14748">
    <property type="entry name" value="P5CR_dimer"/>
    <property type="match status" value="1"/>
</dbReference>
<evidence type="ECO:0000259" key="1">
    <source>
        <dbReference type="Pfam" id="PF14748"/>
    </source>
</evidence>
<organism evidence="2">
    <name type="scientific">marine metagenome</name>
    <dbReference type="NCBI Taxonomy" id="408172"/>
    <lineage>
        <taxon>unclassified sequences</taxon>
        <taxon>metagenomes</taxon>
        <taxon>ecological metagenomes</taxon>
    </lineage>
</organism>
<dbReference type="Gene3D" id="3.40.50.720">
    <property type="entry name" value="NAD(P)-binding Rossmann-like Domain"/>
    <property type="match status" value="1"/>
</dbReference>
<dbReference type="PANTHER" id="PTHR11645:SF13">
    <property type="entry name" value="PYRROLINE-5-CARBOXYLATE REDUCTASE CATALYTIC N-TERMINAL DOMAIN-CONTAINING PROTEIN"/>
    <property type="match status" value="1"/>
</dbReference>
<dbReference type="EMBL" id="UINC01216163">
    <property type="protein sequence ID" value="SVE42183.1"/>
    <property type="molecule type" value="Genomic_DNA"/>
</dbReference>
<proteinExistence type="predicted"/>
<dbReference type="PANTHER" id="PTHR11645">
    <property type="entry name" value="PYRROLINE-5-CARBOXYLATE REDUCTASE"/>
    <property type="match status" value="1"/>
</dbReference>
<dbReference type="GO" id="GO:0004735">
    <property type="term" value="F:pyrroline-5-carboxylate reductase activity"/>
    <property type="evidence" value="ECO:0007669"/>
    <property type="project" value="TreeGrafter"/>
</dbReference>
<dbReference type="InterPro" id="IPR029036">
    <property type="entry name" value="P5CR_dimer"/>
</dbReference>
<name>A0A383DCX4_9ZZZZ</name>
<dbReference type="GO" id="GO:0055129">
    <property type="term" value="P:L-proline biosynthetic process"/>
    <property type="evidence" value="ECO:0007669"/>
    <property type="project" value="TreeGrafter"/>
</dbReference>
<protein>
    <recommendedName>
        <fullName evidence="1">Pyrroline-5-carboxylate reductase dimerisation domain-containing protein</fullName>
    </recommendedName>
</protein>